<dbReference type="Proteomes" id="UP000291343">
    <property type="component" value="Unassembled WGS sequence"/>
</dbReference>
<keyword evidence="2" id="KW-1185">Reference proteome</keyword>
<dbReference type="EMBL" id="QKKF02012754">
    <property type="protein sequence ID" value="RZF43425.1"/>
    <property type="molecule type" value="Genomic_DNA"/>
</dbReference>
<organism evidence="1 2">
    <name type="scientific">Laodelphax striatellus</name>
    <name type="common">Small brown planthopper</name>
    <name type="synonym">Delphax striatella</name>
    <dbReference type="NCBI Taxonomy" id="195883"/>
    <lineage>
        <taxon>Eukaryota</taxon>
        <taxon>Metazoa</taxon>
        <taxon>Ecdysozoa</taxon>
        <taxon>Arthropoda</taxon>
        <taxon>Hexapoda</taxon>
        <taxon>Insecta</taxon>
        <taxon>Pterygota</taxon>
        <taxon>Neoptera</taxon>
        <taxon>Paraneoptera</taxon>
        <taxon>Hemiptera</taxon>
        <taxon>Auchenorrhyncha</taxon>
        <taxon>Fulgoroidea</taxon>
        <taxon>Delphacidae</taxon>
        <taxon>Criomorphinae</taxon>
        <taxon>Laodelphax</taxon>
    </lineage>
</organism>
<accession>A0A482XBT1</accession>
<comment type="caution">
    <text evidence="1">The sequence shown here is derived from an EMBL/GenBank/DDBJ whole genome shotgun (WGS) entry which is preliminary data.</text>
</comment>
<name>A0A482XBT1_LAOST</name>
<protein>
    <submittedName>
        <fullName evidence="1">Uncharacterized protein</fullName>
    </submittedName>
</protein>
<sequence length="278" mass="32015">MEDDWRSSQADMQEEVDAIILAHPRNHLDKILKMICGKMIGSFVLLVGKQDVISFCNAAGIIEINIQQITDSFDVFRNEITISRLERGRVLPCVARKSLLLLHIRFCYNLAVMLLVRSKQLMTDIIALKPAMRSRRSFNQLLNLDLSDEDETTLRERSAVDLVEDLAPDEPLERIPADQDPGIHLLQTLQRSGATRMHLLQEDEPLRPVELEEEPMFGMPAEFMWDTEAVINWLPEELRPSSLFGQEQVRPLEPEQKKLYSSFCRNQNFEKCLRALGE</sequence>
<proteinExistence type="predicted"/>
<dbReference type="InParanoid" id="A0A482XBT1"/>
<dbReference type="AlphaFoldDB" id="A0A482XBT1"/>
<gene>
    <name evidence="1" type="ORF">LSTR_LSTR001686</name>
</gene>
<dbReference type="OrthoDB" id="10412446at2759"/>
<reference evidence="1 2" key="1">
    <citation type="journal article" date="2017" name="Gigascience">
        <title>Genome sequence of the small brown planthopper, Laodelphax striatellus.</title>
        <authorList>
            <person name="Zhu J."/>
            <person name="Jiang F."/>
            <person name="Wang X."/>
            <person name="Yang P."/>
            <person name="Bao Y."/>
            <person name="Zhao W."/>
            <person name="Wang W."/>
            <person name="Lu H."/>
            <person name="Wang Q."/>
            <person name="Cui N."/>
            <person name="Li J."/>
            <person name="Chen X."/>
            <person name="Luo L."/>
            <person name="Yu J."/>
            <person name="Kang L."/>
            <person name="Cui F."/>
        </authorList>
    </citation>
    <scope>NUCLEOTIDE SEQUENCE [LARGE SCALE GENOMIC DNA]</scope>
    <source>
        <strain evidence="1">Lst14</strain>
    </source>
</reference>
<evidence type="ECO:0000313" key="2">
    <source>
        <dbReference type="Proteomes" id="UP000291343"/>
    </source>
</evidence>
<evidence type="ECO:0000313" key="1">
    <source>
        <dbReference type="EMBL" id="RZF43425.1"/>
    </source>
</evidence>